<evidence type="ECO:0000256" key="1">
    <source>
        <dbReference type="SAM" id="Phobius"/>
    </source>
</evidence>
<keyword evidence="2" id="KW-0238">DNA-binding</keyword>
<keyword evidence="1" id="KW-0812">Transmembrane</keyword>
<comment type="caution">
    <text evidence="2">The sequence shown here is derived from an EMBL/GenBank/DDBJ whole genome shotgun (WGS) entry which is preliminary data.</text>
</comment>
<organism evidence="2">
    <name type="scientific">mine drainage metagenome</name>
    <dbReference type="NCBI Taxonomy" id="410659"/>
    <lineage>
        <taxon>unclassified sequences</taxon>
        <taxon>metagenomes</taxon>
        <taxon>ecological metagenomes</taxon>
    </lineage>
</organism>
<dbReference type="Pfam" id="PF21804">
    <property type="entry name" value="Transposase_29"/>
    <property type="match status" value="1"/>
</dbReference>
<feature type="transmembrane region" description="Helical" evidence="1">
    <location>
        <begin position="84"/>
        <end position="101"/>
    </location>
</feature>
<feature type="transmembrane region" description="Helical" evidence="1">
    <location>
        <begin position="53"/>
        <end position="72"/>
    </location>
</feature>
<reference evidence="2" key="2">
    <citation type="journal article" date="2014" name="ISME J.">
        <title>Microbial stratification in low pH oxic and suboxic macroscopic growths along an acid mine drainage.</title>
        <authorList>
            <person name="Mendez-Garcia C."/>
            <person name="Mesa V."/>
            <person name="Sprenger R.R."/>
            <person name="Richter M."/>
            <person name="Diez M.S."/>
            <person name="Solano J."/>
            <person name="Bargiela R."/>
            <person name="Golyshina O.V."/>
            <person name="Manteca A."/>
            <person name="Ramos J.L."/>
            <person name="Gallego J.R."/>
            <person name="Llorente I."/>
            <person name="Martins Dos Santos V.A."/>
            <person name="Jensen O.N."/>
            <person name="Pelaez A.I."/>
            <person name="Sanchez J."/>
            <person name="Ferrer M."/>
        </authorList>
    </citation>
    <scope>NUCLEOTIDE SEQUENCE</scope>
</reference>
<reference evidence="2" key="1">
    <citation type="submission" date="2013-08" db="EMBL/GenBank/DDBJ databases">
        <authorList>
            <person name="Mendez C."/>
            <person name="Richter M."/>
            <person name="Ferrer M."/>
            <person name="Sanchez J."/>
        </authorList>
    </citation>
    <scope>NUCLEOTIDE SEQUENCE</scope>
</reference>
<dbReference type="EMBL" id="AUZY01004720">
    <property type="protein sequence ID" value="EQD62084.1"/>
    <property type="molecule type" value="Genomic_DNA"/>
</dbReference>
<gene>
    <name evidence="2" type="ORF">B1B_07428</name>
</gene>
<dbReference type="InterPro" id="IPR049343">
    <property type="entry name" value="Transposase_29"/>
</dbReference>
<accession>T1C9G6</accession>
<keyword evidence="1" id="KW-1133">Transmembrane helix</keyword>
<keyword evidence="1" id="KW-0472">Membrane</keyword>
<proteinExistence type="predicted"/>
<dbReference type="AlphaFoldDB" id="T1C9G6"/>
<sequence>GATAERGEEDALEAELTRLDPDPLDRSTDRLLAKMGLIEDAAPIFAPAANLPMAGALLAIPSLVASGVLPIARKLYGSLGPAFYGLRTTLVAYLLLALLRIPRPEALKEHAPATLGR</sequence>
<evidence type="ECO:0000313" key="2">
    <source>
        <dbReference type="EMBL" id="EQD62084.1"/>
    </source>
</evidence>
<name>T1C9G6_9ZZZZ</name>
<dbReference type="GO" id="GO:0003677">
    <property type="term" value="F:DNA binding"/>
    <property type="evidence" value="ECO:0007669"/>
    <property type="project" value="UniProtKB-KW"/>
</dbReference>
<feature type="non-terminal residue" evidence="2">
    <location>
        <position position="117"/>
    </location>
</feature>
<protein>
    <submittedName>
        <fullName evidence="2">Homeodomain-like insertion element (DNA transposition)</fullName>
    </submittedName>
</protein>
<feature type="non-terminal residue" evidence="2">
    <location>
        <position position="1"/>
    </location>
</feature>
<keyword evidence="2" id="KW-0371">Homeobox</keyword>